<organism evidence="3 4">
    <name type="scientific">Paraburkholderia kururiensis</name>
    <dbReference type="NCBI Taxonomy" id="984307"/>
    <lineage>
        <taxon>Bacteria</taxon>
        <taxon>Pseudomonadati</taxon>
        <taxon>Pseudomonadota</taxon>
        <taxon>Betaproteobacteria</taxon>
        <taxon>Burkholderiales</taxon>
        <taxon>Burkholderiaceae</taxon>
        <taxon>Paraburkholderia</taxon>
    </lineage>
</organism>
<name>A0ABZ0WHY2_9BURK</name>
<keyword evidence="2" id="KW-0732">Signal</keyword>
<keyword evidence="1" id="KW-1133">Transmembrane helix</keyword>
<evidence type="ECO:0000313" key="4">
    <source>
        <dbReference type="Proteomes" id="UP001325479"/>
    </source>
</evidence>
<dbReference type="EMBL" id="CP139965">
    <property type="protein sequence ID" value="WQD76943.1"/>
    <property type="molecule type" value="Genomic_DNA"/>
</dbReference>
<dbReference type="Proteomes" id="UP001325479">
    <property type="component" value="Chromosome"/>
</dbReference>
<keyword evidence="1" id="KW-0472">Membrane</keyword>
<dbReference type="RefSeq" id="WP_114808958.1">
    <property type="nucleotide sequence ID" value="NZ_CP139965.1"/>
</dbReference>
<protein>
    <recommendedName>
        <fullName evidence="5">Cyclic di-GMP-binding protein</fullName>
    </recommendedName>
</protein>
<sequence length="539" mass="55552">MVSRLVRAGFGARLAAMLVAVAAAMPLAAVAQTVTRPFQALRPASGPAATAHALVVELSPREILSGVHLDVAPATAPAAGTQYAVWVNGRLAARTDASASPQRIALAPAAFSPGVNSIQLARVAPNTPDASLNGQTAQNAAAPVDDARSSVSLDFAGLRPNPTPTLAQIPLAFDARALLPRTVTLDFGRRALPSPERLRAAALAVQGIAARMPHADVRVAWHGVDTKLAWYGSRDPASWAIDPDAAAAGDVLVIGTREALADSLPASVVASIGGPSGAPFIGLYPANGGKSVIVVLSGTSDADCLRAAQAFADPAFVFPARNGNANGAGNAITLDNTIAVHEPPTHRAISLTGDAPLVRAAMNFAAIAARHTGVPVDFTFAFPGRIASADLLFSQDSAVSGRVRSALPVYPPLRPHEAVSVAADLGPHRLVAIIGNDEPSVEQSVDLLRGPAAWSLFNRGPVLFDTAEASAIPLEAAKRSRVAALRLLLADPAVFWPVLLALLVLCGLFVNLALKAQVVRRLGEAGPSTHPDTPLKQKT</sequence>
<feature type="transmembrane region" description="Helical" evidence="1">
    <location>
        <begin position="494"/>
        <end position="514"/>
    </location>
</feature>
<accession>A0ABZ0WHY2</accession>
<evidence type="ECO:0000256" key="2">
    <source>
        <dbReference type="SAM" id="SignalP"/>
    </source>
</evidence>
<keyword evidence="4" id="KW-1185">Reference proteome</keyword>
<evidence type="ECO:0000256" key="1">
    <source>
        <dbReference type="SAM" id="Phobius"/>
    </source>
</evidence>
<feature type="chain" id="PRO_5046881730" description="Cyclic di-GMP-binding protein" evidence="2">
    <location>
        <begin position="32"/>
        <end position="539"/>
    </location>
</feature>
<keyword evidence="1" id="KW-0812">Transmembrane</keyword>
<proteinExistence type="predicted"/>
<reference evidence="3 4" key="1">
    <citation type="submission" date="2023-12" db="EMBL/GenBank/DDBJ databases">
        <title>Genome sequencing and assembly of bacterial species from a model synthetic community.</title>
        <authorList>
            <person name="Hogle S.L."/>
        </authorList>
    </citation>
    <scope>NUCLEOTIDE SEQUENCE [LARGE SCALE GENOMIC DNA]</scope>
    <source>
        <strain evidence="3 4">HAMBI 2494</strain>
    </source>
</reference>
<evidence type="ECO:0008006" key="5">
    <source>
        <dbReference type="Google" id="ProtNLM"/>
    </source>
</evidence>
<gene>
    <name evidence="3" type="ORF">U0042_23150</name>
</gene>
<evidence type="ECO:0000313" key="3">
    <source>
        <dbReference type="EMBL" id="WQD76943.1"/>
    </source>
</evidence>
<feature type="signal peptide" evidence="2">
    <location>
        <begin position="1"/>
        <end position="31"/>
    </location>
</feature>